<feature type="transmembrane region" description="Helical" evidence="8">
    <location>
        <begin position="41"/>
        <end position="62"/>
    </location>
</feature>
<evidence type="ECO:0000313" key="10">
    <source>
        <dbReference type="EMBL" id="SPQ99397.1"/>
    </source>
</evidence>
<dbReference type="GO" id="GO:0046873">
    <property type="term" value="F:metal ion transmembrane transporter activity"/>
    <property type="evidence" value="ECO:0007669"/>
    <property type="project" value="InterPro"/>
</dbReference>
<comment type="subcellular location">
    <subcellularLocation>
        <location evidence="1">Endomembrane system</location>
        <topology evidence="1">Multi-pass membrane protein</topology>
    </subcellularLocation>
    <subcellularLocation>
        <location evidence="2">Golgi apparatus membrane</location>
    </subcellularLocation>
</comment>
<feature type="transmembrane region" description="Helical" evidence="8">
    <location>
        <begin position="201"/>
        <end position="220"/>
    </location>
</feature>
<protein>
    <recommendedName>
        <fullName evidence="13">Zinc/iron permease</fullName>
    </recommendedName>
</protein>
<dbReference type="EMBL" id="OVEO01000011">
    <property type="protein sequence ID" value="SPQ99397.1"/>
    <property type="molecule type" value="Genomic_DNA"/>
</dbReference>
<evidence type="ECO:0000313" key="9">
    <source>
        <dbReference type="EMBL" id="CEP00788.1"/>
    </source>
</evidence>
<keyword evidence="10" id="KW-0496">Mitochondrion</keyword>
<accession>A0A0G4IZK9</accession>
<dbReference type="InterPro" id="IPR045891">
    <property type="entry name" value="ZIP9"/>
</dbReference>
<feature type="transmembrane region" description="Helical" evidence="8">
    <location>
        <begin position="6"/>
        <end position="29"/>
    </location>
</feature>
<evidence type="ECO:0000256" key="3">
    <source>
        <dbReference type="ARBA" id="ARBA00022692"/>
    </source>
</evidence>
<evidence type="ECO:0000313" key="12">
    <source>
        <dbReference type="Proteomes" id="UP000290189"/>
    </source>
</evidence>
<keyword evidence="3 8" id="KW-0812">Transmembrane</keyword>
<feature type="transmembrane region" description="Helical" evidence="8">
    <location>
        <begin position="232"/>
        <end position="252"/>
    </location>
</feature>
<feature type="region of interest" description="Disordered" evidence="7">
    <location>
        <begin position="290"/>
        <end position="314"/>
    </location>
</feature>
<dbReference type="OrthoDB" id="19859at2759"/>
<dbReference type="Proteomes" id="UP000290189">
    <property type="component" value="Unassembled WGS sequence"/>
</dbReference>
<feature type="region of interest" description="Disordered" evidence="7">
    <location>
        <begin position="106"/>
        <end position="133"/>
    </location>
</feature>
<proteinExistence type="predicted"/>
<evidence type="ECO:0000256" key="4">
    <source>
        <dbReference type="ARBA" id="ARBA00022989"/>
    </source>
</evidence>
<dbReference type="Pfam" id="PF02535">
    <property type="entry name" value="Zip"/>
    <property type="match status" value="1"/>
</dbReference>
<keyword evidence="4 8" id="KW-1133">Transmembrane helix</keyword>
<dbReference type="GO" id="GO:0000139">
    <property type="term" value="C:Golgi membrane"/>
    <property type="evidence" value="ECO:0007669"/>
    <property type="project" value="UniProtKB-SubCell"/>
</dbReference>
<name>A0A0G4IZK9_PLABS</name>
<feature type="transmembrane region" description="Helical" evidence="8">
    <location>
        <begin position="264"/>
        <end position="285"/>
    </location>
</feature>
<dbReference type="OMA" id="HTELHAY"/>
<evidence type="ECO:0000256" key="1">
    <source>
        <dbReference type="ARBA" id="ARBA00004127"/>
    </source>
</evidence>
<geneLocation type="mitochondrion" evidence="10"/>
<evidence type="ECO:0000256" key="5">
    <source>
        <dbReference type="ARBA" id="ARBA00023034"/>
    </source>
</evidence>
<keyword evidence="5" id="KW-0333">Golgi apparatus</keyword>
<evidence type="ECO:0008006" key="13">
    <source>
        <dbReference type="Google" id="ProtNLM"/>
    </source>
</evidence>
<dbReference type="STRING" id="37360.A0A0G4IZK9"/>
<keyword evidence="6 8" id="KW-0472">Membrane</keyword>
<dbReference type="EMBL" id="CDSF01000102">
    <property type="protein sequence ID" value="CEP00788.1"/>
    <property type="molecule type" value="Genomic_DNA"/>
</dbReference>
<keyword evidence="11" id="KW-1185">Reference proteome</keyword>
<dbReference type="PANTHER" id="PTHR16133:SF0">
    <property type="entry name" value="ZINC_IRON REGULATED TRANSPORTER-RELATED PROTEIN 102B, ISOFORM E"/>
    <property type="match status" value="1"/>
</dbReference>
<evidence type="ECO:0000313" key="11">
    <source>
        <dbReference type="Proteomes" id="UP000039324"/>
    </source>
</evidence>
<organism evidence="9 11">
    <name type="scientific">Plasmodiophora brassicae</name>
    <name type="common">Clubroot disease agent</name>
    <dbReference type="NCBI Taxonomy" id="37360"/>
    <lineage>
        <taxon>Eukaryota</taxon>
        <taxon>Sar</taxon>
        <taxon>Rhizaria</taxon>
        <taxon>Endomyxa</taxon>
        <taxon>Phytomyxea</taxon>
        <taxon>Plasmodiophorida</taxon>
        <taxon>Plasmodiophoridae</taxon>
        <taxon>Plasmodiophora</taxon>
    </lineage>
</organism>
<feature type="transmembrane region" description="Helical" evidence="8">
    <location>
        <begin position="167"/>
        <end position="189"/>
    </location>
</feature>
<feature type="transmembrane region" description="Helical" evidence="8">
    <location>
        <begin position="82"/>
        <end position="101"/>
    </location>
</feature>
<dbReference type="PANTHER" id="PTHR16133">
    <property type="entry name" value="SOLUTE CARRIER FAMILY 39 ZINC TRANSPORTER , MEMBER 9-RELATED"/>
    <property type="match status" value="1"/>
</dbReference>
<gene>
    <name evidence="9" type="ORF">PBRA_008100</name>
    <name evidence="10" type="ORF">PLBR_LOCUS6612</name>
</gene>
<dbReference type="Proteomes" id="UP000039324">
    <property type="component" value="Unassembled WGS sequence"/>
</dbReference>
<dbReference type="AlphaFoldDB" id="A0A0G4IZK9"/>
<feature type="compositionally biased region" description="Polar residues" evidence="7">
    <location>
        <begin position="124"/>
        <end position="133"/>
    </location>
</feature>
<evidence type="ECO:0000256" key="7">
    <source>
        <dbReference type="SAM" id="MobiDB-lite"/>
    </source>
</evidence>
<dbReference type="InterPro" id="IPR003689">
    <property type="entry name" value="ZIP"/>
</dbReference>
<evidence type="ECO:0000256" key="2">
    <source>
        <dbReference type="ARBA" id="ARBA00004394"/>
    </source>
</evidence>
<reference evidence="10 12" key="2">
    <citation type="submission" date="2018-03" db="EMBL/GenBank/DDBJ databases">
        <authorList>
            <person name="Fogelqvist J."/>
        </authorList>
    </citation>
    <scope>NUCLEOTIDE SEQUENCE [LARGE SCALE GENOMIC DNA]</scope>
</reference>
<reference evidence="9 11" key="1">
    <citation type="submission" date="2015-02" db="EMBL/GenBank/DDBJ databases">
        <authorList>
            <person name="Chooi Y.-H."/>
        </authorList>
    </citation>
    <scope>NUCLEOTIDE SEQUENCE [LARGE SCALE GENOMIC DNA]</scope>
    <source>
        <strain evidence="9">E3</strain>
    </source>
</reference>
<evidence type="ECO:0000256" key="6">
    <source>
        <dbReference type="ARBA" id="ARBA00023136"/>
    </source>
</evidence>
<sequence length="314" mass="32323">MGSIVDLVVLSIGMFLGSAASGLIPLWVVGRAAPSSRASTLMPLVNAAGAGLFMGTAVTIIIPEGARFLLQDGCDDGLPSSFGVAIALGLVLMLVVDHIPFGAASSERPKSDDAEQVALRDPATASSHGHSHAPSTSTAFVGLLVHSAADGIALGAISLSNQSSVEAVVFIALLVHKAPASFTLMAHFAQHNRPRSEMMRCLLLFAASAPLAAIATFILFAGNEHELNHARLGNLMLFSGGTFLYVAAMHILPEALRAAGTTSWTTIVAVVAGLLLPCVVDLGHAHGGESVGSGHSDHHHRGGGYSTAPPHRLY</sequence>
<evidence type="ECO:0000256" key="8">
    <source>
        <dbReference type="SAM" id="Phobius"/>
    </source>
</evidence>
<dbReference type="GO" id="GO:0006829">
    <property type="term" value="P:zinc ion transport"/>
    <property type="evidence" value="ECO:0007669"/>
    <property type="project" value="InterPro"/>
</dbReference>